<comment type="caution">
    <text evidence="4">The sequence shown here is derived from an EMBL/GenBank/DDBJ whole genome shotgun (WGS) entry which is preliminary data.</text>
</comment>
<sequence length="523" mass="57763">MPVATACALAAHKLCRPVRIYVNRKTDMIMTGGRHPMKITYSVGFKSNGKITALHLDILINSGMFVDISPIMPLNIVGALKKYDWGALSFDIKVCKTNHSSKSAMRGPGEMQGSFIAEAVIEDVASMLSMEVDSVRNQNLHKFDSLNEFYESNAGDPLDYTLPSIWDKLAKSSRFAQRIEMIKKFNNSNRWRKKGISRVPVINEVTLRPTPGKVSILWDGSVVVEVGGIELGQGLWTKVKQVTAFALSSIQCDGTEDLLEKVRVVQADTLGLVQGGFTAGSTTSESSCEAVRLCCNMLVERLTPLKENLQEQMGSVNWDTLILQANYKSVNLSASTYFVPEFTSMQYLNYGAAVSEVEVNLLTGETRILRADIIYDCGQSMNPAVDLGQIEGAFVQGLGFFMLEEYLTNSDGLVTGNGTWTYKIPTLDTIPKEFNVEVLNSGHHQKRILSSKASGEPPLLLAVSVYCATRAAIEEARKQLFCWNGLDGSYSRFQLEVPAIMPTVKEQCGLNNVERYLQSLLSR</sequence>
<dbReference type="AlphaFoldDB" id="A0ABC8S0Y6"/>
<accession>A0ABC8S0Y6</accession>
<dbReference type="Gene3D" id="3.30.365.10">
    <property type="entry name" value="Aldehyde oxidase/xanthine dehydrogenase, molybdopterin binding domain"/>
    <property type="match status" value="3"/>
</dbReference>
<dbReference type="InterPro" id="IPR037165">
    <property type="entry name" value="AldOxase/xan_DH_Mopterin-bd_sf"/>
</dbReference>
<reference evidence="4 5" key="1">
    <citation type="submission" date="2024-02" db="EMBL/GenBank/DDBJ databases">
        <authorList>
            <person name="Vignale AGUSTIN F."/>
            <person name="Sosa J E."/>
            <person name="Modenutti C."/>
        </authorList>
    </citation>
    <scope>NUCLEOTIDE SEQUENCE [LARGE SCALE GENOMIC DNA]</scope>
</reference>
<feature type="domain" description="Aldehyde oxidase/xanthine dehydrogenase first molybdopterin binding" evidence="2">
    <location>
        <begin position="1"/>
        <end position="140"/>
    </location>
</feature>
<name>A0ABC8S0Y6_9AQUA</name>
<dbReference type="Pfam" id="PF02738">
    <property type="entry name" value="MoCoBD_1"/>
    <property type="match status" value="1"/>
</dbReference>
<gene>
    <name evidence="4" type="ORF">ILEXP_LOCUS17504</name>
</gene>
<evidence type="ECO:0000259" key="2">
    <source>
        <dbReference type="Pfam" id="PF02738"/>
    </source>
</evidence>
<dbReference type="Pfam" id="PF20256">
    <property type="entry name" value="MoCoBD_2"/>
    <property type="match status" value="1"/>
</dbReference>
<protein>
    <submittedName>
        <fullName evidence="4">Uncharacterized protein</fullName>
    </submittedName>
</protein>
<keyword evidence="5" id="KW-1185">Reference proteome</keyword>
<evidence type="ECO:0000256" key="1">
    <source>
        <dbReference type="ARBA" id="ARBA00022505"/>
    </source>
</evidence>
<dbReference type="EMBL" id="CAUOFW020001877">
    <property type="protein sequence ID" value="CAK9149460.1"/>
    <property type="molecule type" value="Genomic_DNA"/>
</dbReference>
<feature type="domain" description="Aldehyde oxidase/xanthine dehydrogenase second molybdopterin binding" evidence="3">
    <location>
        <begin position="168"/>
        <end position="431"/>
    </location>
</feature>
<dbReference type="PANTHER" id="PTHR11908">
    <property type="entry name" value="XANTHINE DEHYDROGENASE"/>
    <property type="match status" value="1"/>
</dbReference>
<keyword evidence="1" id="KW-0500">Molybdenum</keyword>
<proteinExistence type="predicted"/>
<dbReference type="Proteomes" id="UP001642360">
    <property type="component" value="Unassembled WGS sequence"/>
</dbReference>
<organism evidence="4 5">
    <name type="scientific">Ilex paraguariensis</name>
    <name type="common">yerba mate</name>
    <dbReference type="NCBI Taxonomy" id="185542"/>
    <lineage>
        <taxon>Eukaryota</taxon>
        <taxon>Viridiplantae</taxon>
        <taxon>Streptophyta</taxon>
        <taxon>Embryophyta</taxon>
        <taxon>Tracheophyta</taxon>
        <taxon>Spermatophyta</taxon>
        <taxon>Magnoliopsida</taxon>
        <taxon>eudicotyledons</taxon>
        <taxon>Gunneridae</taxon>
        <taxon>Pentapetalae</taxon>
        <taxon>asterids</taxon>
        <taxon>campanulids</taxon>
        <taxon>Aquifoliales</taxon>
        <taxon>Aquifoliaceae</taxon>
        <taxon>Ilex</taxon>
    </lineage>
</organism>
<dbReference type="SUPFAM" id="SSF56003">
    <property type="entry name" value="Molybdenum cofactor-binding domain"/>
    <property type="match status" value="1"/>
</dbReference>
<evidence type="ECO:0000313" key="4">
    <source>
        <dbReference type="EMBL" id="CAK9149460.1"/>
    </source>
</evidence>
<dbReference type="InterPro" id="IPR046867">
    <property type="entry name" value="AldOxase/xan_DH_MoCoBD2"/>
</dbReference>
<dbReference type="InterPro" id="IPR016208">
    <property type="entry name" value="Ald_Oxase/xanthine_DH-like"/>
</dbReference>
<evidence type="ECO:0000313" key="5">
    <source>
        <dbReference type="Proteomes" id="UP001642360"/>
    </source>
</evidence>
<dbReference type="InterPro" id="IPR008274">
    <property type="entry name" value="AldOxase/xan_DH_MoCoBD1"/>
</dbReference>
<dbReference type="PANTHER" id="PTHR11908:SF132">
    <property type="entry name" value="ALDEHYDE OXIDASE 1-RELATED"/>
    <property type="match status" value="1"/>
</dbReference>
<evidence type="ECO:0000259" key="3">
    <source>
        <dbReference type="Pfam" id="PF20256"/>
    </source>
</evidence>